<name>A0ACA9SFE8_9GLOM</name>
<organism evidence="1 2">
    <name type="scientific">Racocetra persica</name>
    <dbReference type="NCBI Taxonomy" id="160502"/>
    <lineage>
        <taxon>Eukaryota</taxon>
        <taxon>Fungi</taxon>
        <taxon>Fungi incertae sedis</taxon>
        <taxon>Mucoromycota</taxon>
        <taxon>Glomeromycotina</taxon>
        <taxon>Glomeromycetes</taxon>
        <taxon>Diversisporales</taxon>
        <taxon>Gigasporaceae</taxon>
        <taxon>Racocetra</taxon>
    </lineage>
</organism>
<comment type="caution">
    <text evidence="1">The sequence shown here is derived from an EMBL/GenBank/DDBJ whole genome shotgun (WGS) entry which is preliminary data.</text>
</comment>
<reference evidence="1" key="1">
    <citation type="submission" date="2021-06" db="EMBL/GenBank/DDBJ databases">
        <authorList>
            <person name="Kallberg Y."/>
            <person name="Tangrot J."/>
            <person name="Rosling A."/>
        </authorList>
    </citation>
    <scope>NUCLEOTIDE SEQUENCE</scope>
    <source>
        <strain evidence="1">MA461A</strain>
    </source>
</reference>
<dbReference type="Proteomes" id="UP000789920">
    <property type="component" value="Unassembled WGS sequence"/>
</dbReference>
<dbReference type="EMBL" id="CAJVQC010114678">
    <property type="protein sequence ID" value="CAG8836420.1"/>
    <property type="molecule type" value="Genomic_DNA"/>
</dbReference>
<evidence type="ECO:0000313" key="2">
    <source>
        <dbReference type="Proteomes" id="UP000789920"/>
    </source>
</evidence>
<evidence type="ECO:0000313" key="1">
    <source>
        <dbReference type="EMBL" id="CAG8836420.1"/>
    </source>
</evidence>
<keyword evidence="2" id="KW-1185">Reference proteome</keyword>
<gene>
    <name evidence="1" type="ORF">RPERSI_LOCUS29920</name>
</gene>
<sequence>MQPQPIQSNSNITSTLSKISEFLKELDEKEETGHYYQNFLEEFEIQRILVRYLRRLTDKQFDKYRVKTISAQQTLRKYAEKL</sequence>
<proteinExistence type="predicted"/>
<accession>A0ACA9SFE8</accession>
<protein>
    <submittedName>
        <fullName evidence="1">15493_t:CDS:1</fullName>
    </submittedName>
</protein>
<feature type="non-terminal residue" evidence="1">
    <location>
        <position position="82"/>
    </location>
</feature>